<evidence type="ECO:0000256" key="14">
    <source>
        <dbReference type="RuleBase" id="RU003914"/>
    </source>
</evidence>
<dbReference type="Pfam" id="PF05697">
    <property type="entry name" value="Trigger_N"/>
    <property type="match status" value="1"/>
</dbReference>
<evidence type="ECO:0000256" key="6">
    <source>
        <dbReference type="ARBA" id="ARBA00022618"/>
    </source>
</evidence>
<dbReference type="Pfam" id="PF05698">
    <property type="entry name" value="Trigger_C"/>
    <property type="match status" value="1"/>
</dbReference>
<dbReference type="SUPFAM" id="SSF102735">
    <property type="entry name" value="Trigger factor ribosome-binding domain"/>
    <property type="match status" value="1"/>
</dbReference>
<dbReference type="FunFam" id="3.10.50.40:FF:000001">
    <property type="entry name" value="Trigger factor"/>
    <property type="match status" value="1"/>
</dbReference>
<accession>A0AAJ4A555</accession>
<dbReference type="EMBL" id="CP041166">
    <property type="protein sequence ID" value="QFR44116.1"/>
    <property type="molecule type" value="Genomic_DNA"/>
</dbReference>
<dbReference type="InterPro" id="IPR027304">
    <property type="entry name" value="Trigger_fact/SurA_dom_sf"/>
</dbReference>
<dbReference type="GO" id="GO:0005737">
    <property type="term" value="C:cytoplasm"/>
    <property type="evidence" value="ECO:0007669"/>
    <property type="project" value="UniProtKB-SubCell"/>
</dbReference>
<dbReference type="InterPro" id="IPR046357">
    <property type="entry name" value="PPIase_dom_sf"/>
</dbReference>
<dbReference type="InterPro" id="IPR037041">
    <property type="entry name" value="Trigger_fac_C_sf"/>
</dbReference>
<feature type="domain" description="PPIase FKBP-type" evidence="16">
    <location>
        <begin position="165"/>
        <end position="227"/>
    </location>
</feature>
<name>A0AAJ4A555_9BACT</name>
<evidence type="ECO:0000256" key="2">
    <source>
        <dbReference type="ARBA" id="ARBA00005464"/>
    </source>
</evidence>
<protein>
    <recommendedName>
        <fullName evidence="4 12">Trigger factor</fullName>
        <shortName evidence="12">TF</shortName>
        <ecNumber evidence="3 12">5.2.1.8</ecNumber>
    </recommendedName>
    <alternativeName>
        <fullName evidence="11 12">PPIase</fullName>
    </alternativeName>
</protein>
<dbReference type="AlphaFoldDB" id="A0AAJ4A555"/>
<evidence type="ECO:0000256" key="10">
    <source>
        <dbReference type="ARBA" id="ARBA00023306"/>
    </source>
</evidence>
<dbReference type="SUPFAM" id="SSF109998">
    <property type="entry name" value="Triger factor/SurA peptide-binding domain-like"/>
    <property type="match status" value="1"/>
</dbReference>
<evidence type="ECO:0000313" key="18">
    <source>
        <dbReference type="Proteomes" id="UP000326061"/>
    </source>
</evidence>
<dbReference type="RefSeq" id="WP_152300176.1">
    <property type="nucleotide sequence ID" value="NZ_CP041166.1"/>
</dbReference>
<comment type="domain">
    <text evidence="12">Consists of 3 domains; the N-terminus binds the ribosome, the middle domain has PPIase activity, while the C-terminus has intrinsic chaperone activity on its own.</text>
</comment>
<dbReference type="Pfam" id="PF00254">
    <property type="entry name" value="FKBP_C"/>
    <property type="match status" value="1"/>
</dbReference>
<keyword evidence="18" id="KW-1185">Reference proteome</keyword>
<evidence type="ECO:0000256" key="12">
    <source>
        <dbReference type="HAMAP-Rule" id="MF_00303"/>
    </source>
</evidence>
<dbReference type="InterPro" id="IPR036611">
    <property type="entry name" value="Trigger_fac_ribosome-bd_sf"/>
</dbReference>
<comment type="function">
    <text evidence="12">Involved in protein export. Acts as a chaperone by maintaining the newly synthesized protein in an open conformation. Functions as a peptidyl-prolyl cis-trans isomerase.</text>
</comment>
<dbReference type="GO" id="GO:0006457">
    <property type="term" value="P:protein folding"/>
    <property type="evidence" value="ECO:0007669"/>
    <property type="project" value="UniProtKB-UniRule"/>
</dbReference>
<evidence type="ECO:0000259" key="16">
    <source>
        <dbReference type="PROSITE" id="PS50059"/>
    </source>
</evidence>
<dbReference type="SUPFAM" id="SSF54534">
    <property type="entry name" value="FKBP-like"/>
    <property type="match status" value="1"/>
</dbReference>
<keyword evidence="8 12" id="KW-0143">Chaperone</keyword>
<keyword evidence="7 12" id="KW-0697">Rotamase</keyword>
<evidence type="ECO:0000256" key="9">
    <source>
        <dbReference type="ARBA" id="ARBA00023235"/>
    </source>
</evidence>
<keyword evidence="5 12" id="KW-0963">Cytoplasm</keyword>
<evidence type="ECO:0000256" key="7">
    <source>
        <dbReference type="ARBA" id="ARBA00023110"/>
    </source>
</evidence>
<evidence type="ECO:0000256" key="11">
    <source>
        <dbReference type="ARBA" id="ARBA00029986"/>
    </source>
</evidence>
<dbReference type="GO" id="GO:0003755">
    <property type="term" value="F:peptidyl-prolyl cis-trans isomerase activity"/>
    <property type="evidence" value="ECO:0007669"/>
    <property type="project" value="UniProtKB-UniRule"/>
</dbReference>
<comment type="similarity">
    <text evidence="2 12 14">Belongs to the FKBP-type PPIase family. Tig subfamily.</text>
</comment>
<dbReference type="GO" id="GO:0015031">
    <property type="term" value="P:protein transport"/>
    <property type="evidence" value="ECO:0007669"/>
    <property type="project" value="UniProtKB-UniRule"/>
</dbReference>
<dbReference type="HAMAP" id="MF_00303">
    <property type="entry name" value="Trigger_factor_Tig"/>
    <property type="match status" value="1"/>
</dbReference>
<dbReference type="InterPro" id="IPR008880">
    <property type="entry name" value="Trigger_fac_C"/>
</dbReference>
<dbReference type="KEGG" id="suln:FJR47_09355"/>
<dbReference type="Gene3D" id="3.30.70.1050">
    <property type="entry name" value="Trigger factor ribosome-binding domain"/>
    <property type="match status" value="1"/>
</dbReference>
<dbReference type="GO" id="GO:0051301">
    <property type="term" value="P:cell division"/>
    <property type="evidence" value="ECO:0007669"/>
    <property type="project" value="UniProtKB-KW"/>
</dbReference>
<keyword evidence="10 12" id="KW-0131">Cell cycle</keyword>
<evidence type="ECO:0000256" key="1">
    <source>
        <dbReference type="ARBA" id="ARBA00000971"/>
    </source>
</evidence>
<keyword evidence="6 12" id="KW-0132">Cell division</keyword>
<keyword evidence="9 12" id="KW-0413">Isomerase</keyword>
<dbReference type="InterPro" id="IPR005215">
    <property type="entry name" value="Trig_fac"/>
</dbReference>
<evidence type="ECO:0000256" key="3">
    <source>
        <dbReference type="ARBA" id="ARBA00013194"/>
    </source>
</evidence>
<dbReference type="InterPro" id="IPR001179">
    <property type="entry name" value="PPIase_FKBP_dom"/>
</dbReference>
<dbReference type="Proteomes" id="UP000326061">
    <property type="component" value="Chromosome"/>
</dbReference>
<dbReference type="Gene3D" id="1.10.3120.10">
    <property type="entry name" value="Trigger factor, C-terminal domain"/>
    <property type="match status" value="1"/>
</dbReference>
<dbReference type="PIRSF" id="PIRSF003095">
    <property type="entry name" value="Trigger_factor"/>
    <property type="match status" value="1"/>
</dbReference>
<dbReference type="EC" id="5.2.1.8" evidence="3 12"/>
<dbReference type="InterPro" id="IPR008881">
    <property type="entry name" value="Trigger_fac_ribosome-bd_bac"/>
</dbReference>
<keyword evidence="15" id="KW-0175">Coiled coil</keyword>
<comment type="catalytic activity">
    <reaction evidence="1 12 13">
        <text>[protein]-peptidylproline (omega=180) = [protein]-peptidylproline (omega=0)</text>
        <dbReference type="Rhea" id="RHEA:16237"/>
        <dbReference type="Rhea" id="RHEA-COMP:10747"/>
        <dbReference type="Rhea" id="RHEA-COMP:10748"/>
        <dbReference type="ChEBI" id="CHEBI:83833"/>
        <dbReference type="ChEBI" id="CHEBI:83834"/>
        <dbReference type="EC" id="5.2.1.8"/>
    </reaction>
</comment>
<sequence>MKIKVNKINSANAEIEAEISKETINSKLEKIAKELTKTASVQGFRKGKVPVAVVKKQYGERLIQDAESEALRDVLNRGLDELEVAMSALIGEPNISKFNKSDDKIEATVKVAMRPQINLENYIEMVEEFDKPVITDKEVDERIEKIADSQAKFVDLKRKRAAKDGDSVTIDFEGSIDGELFEGGAAKEFALVLGSGQFIPGFEDQIIGMKIGEEKVVKVTFPENYGSDKLAGKDAEFKVTLHNIQEKEKVEIDDAFAEKLLAGQDDKSLENLKAQVKAQLENEAIGKLYNDELKPALLETFVANINFDLPQFVVDQEIDVALNKKAGTMSEDEIKELREDAAKLEALRESFREEAERSVKATFIIDALATAENIKVDENEVMQIVYYEAMQMGQDPKEAYDKYKEAGYLPAIQMSMVEDKVLSQILNSKMKEV</sequence>
<evidence type="ECO:0000256" key="15">
    <source>
        <dbReference type="SAM" id="Coils"/>
    </source>
</evidence>
<dbReference type="PROSITE" id="PS50059">
    <property type="entry name" value="FKBP_PPIASE"/>
    <property type="match status" value="1"/>
</dbReference>
<gene>
    <name evidence="12" type="primary">tig</name>
    <name evidence="17" type="ORF">FJR47_09355</name>
</gene>
<dbReference type="Gene3D" id="3.10.50.40">
    <property type="match status" value="1"/>
</dbReference>
<evidence type="ECO:0000256" key="13">
    <source>
        <dbReference type="PROSITE-ProRule" id="PRU00277"/>
    </source>
</evidence>
<evidence type="ECO:0000256" key="8">
    <source>
        <dbReference type="ARBA" id="ARBA00023186"/>
    </source>
</evidence>
<feature type="coiled-coil region" evidence="15">
    <location>
        <begin position="327"/>
        <end position="354"/>
    </location>
</feature>
<evidence type="ECO:0000313" key="17">
    <source>
        <dbReference type="EMBL" id="QFR44116.1"/>
    </source>
</evidence>
<dbReference type="NCBIfam" id="TIGR00115">
    <property type="entry name" value="tig"/>
    <property type="match status" value="1"/>
</dbReference>
<comment type="subcellular location">
    <subcellularLocation>
        <location evidence="12">Cytoplasm</location>
    </subcellularLocation>
    <text evidence="12">About half TF is bound to the ribosome near the polypeptide exit tunnel while the other half is free in the cytoplasm.</text>
</comment>
<reference evidence="18" key="1">
    <citation type="submission" date="2019-06" db="EMBL/GenBank/DDBJ databases">
        <title>Sulfurimonas gotlandica sp. nov., a chemoautotrophic and psychrotolerant epsilonproteobacterium isolated from a pelagic redoxcline, and an emended description of the genus Sulfurimonas.</title>
        <authorList>
            <person name="Wang S."/>
            <person name="Jiang L."/>
            <person name="Shao Z."/>
        </authorList>
    </citation>
    <scope>NUCLEOTIDE SEQUENCE [LARGE SCALE GENOMIC DNA]</scope>
    <source>
        <strain evidence="18">1-1N</strain>
    </source>
</reference>
<organism evidence="17 18">
    <name type="scientific">Sulfurimonas xiamenensis</name>
    <dbReference type="NCBI Taxonomy" id="2590021"/>
    <lineage>
        <taxon>Bacteria</taxon>
        <taxon>Pseudomonadati</taxon>
        <taxon>Campylobacterota</taxon>
        <taxon>Epsilonproteobacteria</taxon>
        <taxon>Campylobacterales</taxon>
        <taxon>Sulfurimonadaceae</taxon>
        <taxon>Sulfurimonas</taxon>
    </lineage>
</organism>
<evidence type="ECO:0000256" key="5">
    <source>
        <dbReference type="ARBA" id="ARBA00022490"/>
    </source>
</evidence>
<evidence type="ECO:0000256" key="4">
    <source>
        <dbReference type="ARBA" id="ARBA00016902"/>
    </source>
</evidence>
<proteinExistence type="inferred from homology"/>